<feature type="region of interest" description="Disordered" evidence="1">
    <location>
        <begin position="1"/>
        <end position="54"/>
    </location>
</feature>
<feature type="compositionally biased region" description="Basic and acidic residues" evidence="1">
    <location>
        <begin position="74"/>
        <end position="84"/>
    </location>
</feature>
<dbReference type="HOGENOM" id="CLU_1980257_0_0_11"/>
<feature type="compositionally biased region" description="Basic and acidic residues" evidence="1">
    <location>
        <begin position="1"/>
        <end position="10"/>
    </location>
</feature>
<dbReference type="AlphaFoldDB" id="G8XE24"/>
<dbReference type="KEGG" id="scy:SCATT_p00960"/>
<keyword evidence="3" id="KW-1185">Reference proteome</keyword>
<proteinExistence type="predicted"/>
<name>G8XE24_STREN</name>
<evidence type="ECO:0000313" key="3">
    <source>
        <dbReference type="Proteomes" id="UP000007842"/>
    </source>
</evidence>
<reference evidence="3" key="1">
    <citation type="submission" date="2011-12" db="EMBL/GenBank/DDBJ databases">
        <title>Complete genome sequence of Streptomyces cattleya strain DSM 46488.</title>
        <authorList>
            <person name="Ou H.-Y."/>
            <person name="Li P."/>
            <person name="Zhao C."/>
            <person name="O'Hagan D."/>
            <person name="Deng Z."/>
        </authorList>
    </citation>
    <scope>NUCLEOTIDE SEQUENCE [LARGE SCALE GENOMIC DNA]</scope>
    <source>
        <strain evidence="3">ATCC 35852 / DSM 46488 / JCM 4925 / NBRC 14057 / NRRL 8057</strain>
        <plasmid evidence="3">Plasmid pSCATT</plasmid>
    </source>
</reference>
<dbReference type="EMBL" id="CP003229">
    <property type="protein sequence ID" value="AEW98289.1"/>
    <property type="molecule type" value="Genomic_DNA"/>
</dbReference>
<organism evidence="2 3">
    <name type="scientific">Streptantibioticus cattleyicolor (strain ATCC 35852 / DSM 46488 / JCM 4925 / NBRC 14057 / NRRL 8057)</name>
    <name type="common">Streptomyces cattleya</name>
    <dbReference type="NCBI Taxonomy" id="1003195"/>
    <lineage>
        <taxon>Bacteria</taxon>
        <taxon>Bacillati</taxon>
        <taxon>Actinomycetota</taxon>
        <taxon>Actinomycetes</taxon>
        <taxon>Kitasatosporales</taxon>
        <taxon>Streptomycetaceae</taxon>
        <taxon>Streptantibioticus</taxon>
    </lineage>
</organism>
<feature type="region of interest" description="Disordered" evidence="1">
    <location>
        <begin position="66"/>
        <end position="87"/>
    </location>
</feature>
<dbReference type="PATRIC" id="fig|1003195.29.peg.5894"/>
<gene>
    <name evidence="2" type="ordered locus">SCATT_p00960</name>
</gene>
<accession>G8XE24</accession>
<evidence type="ECO:0000256" key="1">
    <source>
        <dbReference type="SAM" id="MobiDB-lite"/>
    </source>
</evidence>
<evidence type="ECO:0000313" key="2">
    <source>
        <dbReference type="EMBL" id="AEW98289.1"/>
    </source>
</evidence>
<dbReference type="Proteomes" id="UP000007842">
    <property type="component" value="Plasmid pSCATT"/>
</dbReference>
<feature type="compositionally biased region" description="Basic residues" evidence="1">
    <location>
        <begin position="11"/>
        <end position="22"/>
    </location>
</feature>
<geneLocation type="plasmid" evidence="2 3">
    <name>pSCATT</name>
</geneLocation>
<sequence length="126" mass="13537">MPVRRRDLTRRGRRRRRHRRGGERKAPAVIRSPPPGGQRSGRLSTVNTGLAGGAPRRKVSIWELVTGNRQPAPAHRDAGDRAGPRVDMVGDLAGRSDRRVFLSGCEAKAVGANPAGVPESAGHVTL</sequence>
<keyword evidence="2" id="KW-0614">Plasmid</keyword>
<protein>
    <submittedName>
        <fullName evidence="2">Uncharacterized protein</fullName>
    </submittedName>
</protein>